<name>A0A7C8YKJ1_OPUST</name>
<keyword evidence="2" id="KW-0732">Signal</keyword>
<feature type="signal peptide" evidence="2">
    <location>
        <begin position="1"/>
        <end position="16"/>
    </location>
</feature>
<feature type="compositionally biased region" description="Polar residues" evidence="1">
    <location>
        <begin position="33"/>
        <end position="49"/>
    </location>
</feature>
<reference evidence="3" key="1">
    <citation type="journal article" date="2013" name="J. Plant Res.">
        <title>Effect of fungi and light on seed germination of three Opuntia species from semiarid lands of central Mexico.</title>
        <authorList>
            <person name="Delgado-Sanchez P."/>
            <person name="Jimenez-Bremont J.F."/>
            <person name="Guerrero-Gonzalez Mde L."/>
            <person name="Flores J."/>
        </authorList>
    </citation>
    <scope>NUCLEOTIDE SEQUENCE</scope>
    <source>
        <tissue evidence="3">Cladode</tissue>
    </source>
</reference>
<accession>A0A7C8YKJ1</accession>
<dbReference type="EMBL" id="GISG01031316">
    <property type="protein sequence ID" value="MBA4620656.1"/>
    <property type="molecule type" value="Transcribed_RNA"/>
</dbReference>
<evidence type="ECO:0000256" key="1">
    <source>
        <dbReference type="SAM" id="MobiDB-lite"/>
    </source>
</evidence>
<organism evidence="3">
    <name type="scientific">Opuntia streptacantha</name>
    <name type="common">Prickly pear cactus</name>
    <name type="synonym">Opuntia cardona</name>
    <dbReference type="NCBI Taxonomy" id="393608"/>
    <lineage>
        <taxon>Eukaryota</taxon>
        <taxon>Viridiplantae</taxon>
        <taxon>Streptophyta</taxon>
        <taxon>Embryophyta</taxon>
        <taxon>Tracheophyta</taxon>
        <taxon>Spermatophyta</taxon>
        <taxon>Magnoliopsida</taxon>
        <taxon>eudicotyledons</taxon>
        <taxon>Gunneridae</taxon>
        <taxon>Pentapetalae</taxon>
        <taxon>Caryophyllales</taxon>
        <taxon>Cactineae</taxon>
        <taxon>Cactaceae</taxon>
        <taxon>Opuntioideae</taxon>
        <taxon>Opuntia</taxon>
    </lineage>
</organism>
<reference evidence="3" key="2">
    <citation type="submission" date="2020-07" db="EMBL/GenBank/DDBJ databases">
        <authorList>
            <person name="Vera ALvarez R."/>
            <person name="Arias-Moreno D.M."/>
            <person name="Jimenez-Jacinto V."/>
            <person name="Jimenez-Bremont J.F."/>
            <person name="Swaminathan K."/>
            <person name="Moose S.P."/>
            <person name="Guerrero-Gonzalez M.L."/>
            <person name="Marino-Ramirez L."/>
            <person name="Landsman D."/>
            <person name="Rodriguez-Kessler M."/>
            <person name="Delgado-Sanchez P."/>
        </authorList>
    </citation>
    <scope>NUCLEOTIDE SEQUENCE</scope>
    <source>
        <tissue evidence="3">Cladode</tissue>
    </source>
</reference>
<protein>
    <submittedName>
        <fullName evidence="3">Uncharacterized protein</fullName>
    </submittedName>
</protein>
<feature type="chain" id="PRO_5027648725" evidence="2">
    <location>
        <begin position="17"/>
        <end position="109"/>
    </location>
</feature>
<proteinExistence type="predicted"/>
<feature type="region of interest" description="Disordered" evidence="1">
    <location>
        <begin position="18"/>
        <end position="49"/>
    </location>
</feature>
<dbReference type="AlphaFoldDB" id="A0A7C8YKJ1"/>
<evidence type="ECO:0000313" key="3">
    <source>
        <dbReference type="EMBL" id="MBA4620656.1"/>
    </source>
</evidence>
<evidence type="ECO:0000256" key="2">
    <source>
        <dbReference type="SAM" id="SignalP"/>
    </source>
</evidence>
<sequence>MSIVLILSHSFTFAVQNGDSGTSSPQGGGENKPLTSSAFKRGTSSINNRSFNNLRDRRLLTLDAKLSSISIFFSINKPRLRDFSPSPSSMGVKRSKSLSFCTTFGVAMM</sequence>